<evidence type="ECO:0000313" key="3">
    <source>
        <dbReference type="Proteomes" id="UP001479436"/>
    </source>
</evidence>
<dbReference type="PANTHER" id="PTHR10267:SF0">
    <property type="entry name" value="DNA POLYMERASE SUBUNIT GAMMA-1"/>
    <property type="match status" value="1"/>
</dbReference>
<comment type="caution">
    <text evidence="2">The sequence shown here is derived from an EMBL/GenBank/DDBJ whole genome shotgun (WGS) entry which is preliminary data.</text>
</comment>
<gene>
    <name evidence="2" type="primary">MIP1_2</name>
    <name evidence="2" type="ORF">K7432_014110</name>
</gene>
<keyword evidence="2" id="KW-0548">Nucleotidyltransferase</keyword>
<dbReference type="InterPro" id="IPR002297">
    <property type="entry name" value="DNA-dir_DNA_pol_A_mt"/>
</dbReference>
<accession>A0ABR2VQ26</accession>
<keyword evidence="3" id="KW-1185">Reference proteome</keyword>
<dbReference type="InterPro" id="IPR041336">
    <property type="entry name" value="DNApol_Exo"/>
</dbReference>
<dbReference type="Pfam" id="PF18136">
    <property type="entry name" value="DNApol_Exo"/>
    <property type="match status" value="1"/>
</dbReference>
<dbReference type="Gene3D" id="3.30.420.390">
    <property type="match status" value="1"/>
</dbReference>
<evidence type="ECO:0000313" key="2">
    <source>
        <dbReference type="EMBL" id="KAK9692993.1"/>
    </source>
</evidence>
<feature type="domain" description="DNA mitochondrial polymerase exonuclease" evidence="1">
    <location>
        <begin position="105"/>
        <end position="261"/>
    </location>
</feature>
<keyword evidence="2" id="KW-0239">DNA-directed DNA polymerase</keyword>
<dbReference type="EMBL" id="JASJQH010008395">
    <property type="protein sequence ID" value="KAK9692993.1"/>
    <property type="molecule type" value="Genomic_DNA"/>
</dbReference>
<reference evidence="2 3" key="1">
    <citation type="submission" date="2023-04" db="EMBL/GenBank/DDBJ databases">
        <title>Genome of Basidiobolus ranarum AG-B5.</title>
        <authorList>
            <person name="Stajich J.E."/>
            <person name="Carter-House D."/>
            <person name="Gryganskyi A."/>
        </authorList>
    </citation>
    <scope>NUCLEOTIDE SEQUENCE [LARGE SCALE GENOMIC DNA]</scope>
    <source>
        <strain evidence="2 3">AG-B5</strain>
    </source>
</reference>
<proteinExistence type="predicted"/>
<dbReference type="Proteomes" id="UP001479436">
    <property type="component" value="Unassembled WGS sequence"/>
</dbReference>
<name>A0ABR2VQ26_9FUNG</name>
<dbReference type="PRINTS" id="PR00867">
    <property type="entry name" value="DNAPOLG"/>
</dbReference>
<protein>
    <submittedName>
        <fullName evidence="2">DNA-directed DNA polymerase gamma mip1</fullName>
        <ecNumber evidence="2">2.7.7.7</ecNumber>
    </submittedName>
</protein>
<keyword evidence="2" id="KW-0808">Transferase</keyword>
<dbReference type="EC" id="2.7.7.7" evidence="2"/>
<dbReference type="PANTHER" id="PTHR10267">
    <property type="entry name" value="DNA POLYMERASE SUBUNIT GAMMA-1"/>
    <property type="match status" value="1"/>
</dbReference>
<dbReference type="InterPro" id="IPR012337">
    <property type="entry name" value="RNaseH-like_sf"/>
</dbReference>
<evidence type="ECO:0000259" key="1">
    <source>
        <dbReference type="Pfam" id="PF18136"/>
    </source>
</evidence>
<sequence>MNVVRLSRPKSAFNASIYSIYFSRLNSISRSRFACLKIRLKTDTTKSRVSDIPRNELGIQMLSDQLKQQIFPGSKSSVPKIKAALAVEHLKRQNIWGKSVQPVPNTGFKLPPLQGANIEEHFRTLGKNQSEPYLTRAKLWSKSRALPPRPSDWKFVSGWTKYSADGIIETVKYPEDDFVVFDIETLLSESSFPLFAVAVGSSGWYVWVSPRLTGESEKLSHLIPMGNTGKVIVGHNVGFDRARILEEYNGAGSKNVFLDTM</sequence>
<organism evidence="2 3">
    <name type="scientific">Basidiobolus ranarum</name>
    <dbReference type="NCBI Taxonomy" id="34480"/>
    <lineage>
        <taxon>Eukaryota</taxon>
        <taxon>Fungi</taxon>
        <taxon>Fungi incertae sedis</taxon>
        <taxon>Zoopagomycota</taxon>
        <taxon>Entomophthoromycotina</taxon>
        <taxon>Basidiobolomycetes</taxon>
        <taxon>Basidiobolales</taxon>
        <taxon>Basidiobolaceae</taxon>
        <taxon>Basidiobolus</taxon>
    </lineage>
</organism>
<dbReference type="GO" id="GO:0003887">
    <property type="term" value="F:DNA-directed DNA polymerase activity"/>
    <property type="evidence" value="ECO:0007669"/>
    <property type="project" value="UniProtKB-KW"/>
</dbReference>
<dbReference type="SUPFAM" id="SSF53098">
    <property type="entry name" value="Ribonuclease H-like"/>
    <property type="match status" value="1"/>
</dbReference>